<dbReference type="InterPro" id="IPR023214">
    <property type="entry name" value="HAD_sf"/>
</dbReference>
<dbReference type="SUPFAM" id="SSF56784">
    <property type="entry name" value="HAD-like"/>
    <property type="match status" value="1"/>
</dbReference>
<name>A0A381PFK6_9ZZZZ</name>
<proteinExistence type="predicted"/>
<dbReference type="EMBL" id="UINC01000968">
    <property type="protein sequence ID" value="SUZ65796.1"/>
    <property type="molecule type" value="Genomic_DNA"/>
</dbReference>
<organism evidence="1">
    <name type="scientific">marine metagenome</name>
    <dbReference type="NCBI Taxonomy" id="408172"/>
    <lineage>
        <taxon>unclassified sequences</taxon>
        <taxon>metagenomes</taxon>
        <taxon>ecological metagenomes</taxon>
    </lineage>
</organism>
<evidence type="ECO:0000313" key="1">
    <source>
        <dbReference type="EMBL" id="SUZ65796.1"/>
    </source>
</evidence>
<dbReference type="Gene3D" id="3.40.50.1000">
    <property type="entry name" value="HAD superfamily/HAD-like"/>
    <property type="match status" value="1"/>
</dbReference>
<dbReference type="AlphaFoldDB" id="A0A381PFK6"/>
<sequence>MYSCFFDVDGVLLDFERGFTKTVKDYFKLEVAEDFVSKSFWFGDLLTKEQVMEGWDYFLHSTEFEELEPMVDPEQFNAAFGAYPVHFITNIPLDCLERREKNLRNAGFKFDSAHCAGFIDYDGYSTQTKAEVIQELLQEEKTVMFVDDHPDNCLNVRESFPEAEIWLMSRPFNDDFDHPEIRRARDWAEVLEHSSKTATR</sequence>
<dbReference type="InterPro" id="IPR036412">
    <property type="entry name" value="HAD-like_sf"/>
</dbReference>
<protein>
    <recommendedName>
        <fullName evidence="2">FCP1 homology domain-containing protein</fullName>
    </recommendedName>
</protein>
<reference evidence="1" key="1">
    <citation type="submission" date="2018-05" db="EMBL/GenBank/DDBJ databases">
        <authorList>
            <person name="Lanie J.A."/>
            <person name="Ng W.-L."/>
            <person name="Kazmierczak K.M."/>
            <person name="Andrzejewski T.M."/>
            <person name="Davidsen T.M."/>
            <person name="Wayne K.J."/>
            <person name="Tettelin H."/>
            <person name="Glass J.I."/>
            <person name="Rusch D."/>
            <person name="Podicherti R."/>
            <person name="Tsui H.-C.T."/>
            <person name="Winkler M.E."/>
        </authorList>
    </citation>
    <scope>NUCLEOTIDE SEQUENCE</scope>
</reference>
<gene>
    <name evidence="1" type="ORF">METZ01_LOCUS18650</name>
</gene>
<accession>A0A381PFK6</accession>
<evidence type="ECO:0008006" key="2">
    <source>
        <dbReference type="Google" id="ProtNLM"/>
    </source>
</evidence>